<dbReference type="Proteomes" id="UP001174839">
    <property type="component" value="Unassembled WGS sequence"/>
</dbReference>
<evidence type="ECO:0000313" key="2">
    <source>
        <dbReference type="Proteomes" id="UP001174839"/>
    </source>
</evidence>
<protein>
    <submittedName>
        <fullName evidence="1">Uncharacterized protein</fullName>
    </submittedName>
</protein>
<dbReference type="EMBL" id="JAUDUY010000001">
    <property type="protein sequence ID" value="MDM9630230.1"/>
    <property type="molecule type" value="Genomic_DNA"/>
</dbReference>
<name>A0ABT7WBD5_9FLAO</name>
<gene>
    <name evidence="1" type="ORF">QU605_02030</name>
</gene>
<accession>A0ABT7WBD5</accession>
<reference evidence="1" key="1">
    <citation type="submission" date="2023-06" db="EMBL/GenBank/DDBJ databases">
        <title>Robiginitalea aurantiacus sp. nov. and Algoriphagus sediminis sp. nov., isolated from coastal sediment.</title>
        <authorList>
            <person name="Zhou Z.Y."/>
            <person name="An J."/>
            <person name="Jia Y.W."/>
            <person name="Du Z.J."/>
        </authorList>
    </citation>
    <scope>NUCLEOTIDE SEQUENCE</scope>
    <source>
        <strain evidence="1">M39</strain>
    </source>
</reference>
<evidence type="ECO:0000313" key="1">
    <source>
        <dbReference type="EMBL" id="MDM9630230.1"/>
    </source>
</evidence>
<proteinExistence type="predicted"/>
<dbReference type="RefSeq" id="WP_289723589.1">
    <property type="nucleotide sequence ID" value="NZ_JAUDUY010000001.1"/>
</dbReference>
<keyword evidence="2" id="KW-1185">Reference proteome</keyword>
<sequence length="245" mass="28210">MESSFALKDLIKDVVSEFARIKNEDFIITNSVPVLWFGNYKRYLKSERKIVTVALNPSLAEFIPTSYSVASPGYRFPSYRGTVSSLINSYNEYFRQNPYKKWFNPSFERILNSFNASFYNGVNTALHTDIGSPFATDPTWSKLSELNRSKLESFGVRTWHKLIQILAPEIVLYSASSGFENKIKFPELNSWEQLDLNGRKPLLRSSFSLGSDKVTHVLFQVQGRKPFGQMSNEERDKISKYLPKQ</sequence>
<comment type="caution">
    <text evidence="1">The sequence shown here is derived from an EMBL/GenBank/DDBJ whole genome shotgun (WGS) entry which is preliminary data.</text>
</comment>
<organism evidence="1 2">
    <name type="scientific">Robiginitalea aurantiaca</name>
    <dbReference type="NCBI Taxonomy" id="3056915"/>
    <lineage>
        <taxon>Bacteria</taxon>
        <taxon>Pseudomonadati</taxon>
        <taxon>Bacteroidota</taxon>
        <taxon>Flavobacteriia</taxon>
        <taxon>Flavobacteriales</taxon>
        <taxon>Flavobacteriaceae</taxon>
        <taxon>Robiginitalea</taxon>
    </lineage>
</organism>